<dbReference type="AlphaFoldDB" id="A0A2J6SXW8"/>
<gene>
    <name evidence="2" type="ORF">K444DRAFT_74148</name>
</gene>
<evidence type="ECO:0000313" key="3">
    <source>
        <dbReference type="Proteomes" id="UP000235371"/>
    </source>
</evidence>
<dbReference type="InParanoid" id="A0A2J6SXW8"/>
<dbReference type="OrthoDB" id="10526413at2759"/>
<feature type="region of interest" description="Disordered" evidence="1">
    <location>
        <begin position="333"/>
        <end position="398"/>
    </location>
</feature>
<feature type="compositionally biased region" description="Basic and acidic residues" evidence="1">
    <location>
        <begin position="369"/>
        <end position="392"/>
    </location>
</feature>
<evidence type="ECO:0000313" key="2">
    <source>
        <dbReference type="EMBL" id="PMD55601.1"/>
    </source>
</evidence>
<feature type="region of interest" description="Disordered" evidence="1">
    <location>
        <begin position="277"/>
        <end position="310"/>
    </location>
</feature>
<organism evidence="2 3">
    <name type="scientific">Hyaloscypha bicolor E</name>
    <dbReference type="NCBI Taxonomy" id="1095630"/>
    <lineage>
        <taxon>Eukaryota</taxon>
        <taxon>Fungi</taxon>
        <taxon>Dikarya</taxon>
        <taxon>Ascomycota</taxon>
        <taxon>Pezizomycotina</taxon>
        <taxon>Leotiomycetes</taxon>
        <taxon>Helotiales</taxon>
        <taxon>Hyaloscyphaceae</taxon>
        <taxon>Hyaloscypha</taxon>
        <taxon>Hyaloscypha bicolor</taxon>
    </lineage>
</organism>
<keyword evidence="3" id="KW-1185">Reference proteome</keyword>
<proteinExistence type="predicted"/>
<name>A0A2J6SXW8_9HELO</name>
<dbReference type="EMBL" id="KZ613854">
    <property type="protein sequence ID" value="PMD55601.1"/>
    <property type="molecule type" value="Genomic_DNA"/>
</dbReference>
<feature type="compositionally biased region" description="Polar residues" evidence="1">
    <location>
        <begin position="281"/>
        <end position="296"/>
    </location>
</feature>
<dbReference type="Proteomes" id="UP000235371">
    <property type="component" value="Unassembled WGS sequence"/>
</dbReference>
<protein>
    <submittedName>
        <fullName evidence="2">Uncharacterized protein</fullName>
    </submittedName>
</protein>
<reference evidence="2 3" key="1">
    <citation type="submission" date="2016-04" db="EMBL/GenBank/DDBJ databases">
        <title>A degradative enzymes factory behind the ericoid mycorrhizal symbiosis.</title>
        <authorList>
            <consortium name="DOE Joint Genome Institute"/>
            <person name="Martino E."/>
            <person name="Morin E."/>
            <person name="Grelet G."/>
            <person name="Kuo A."/>
            <person name="Kohler A."/>
            <person name="Daghino S."/>
            <person name="Barry K."/>
            <person name="Choi C."/>
            <person name="Cichocki N."/>
            <person name="Clum A."/>
            <person name="Copeland A."/>
            <person name="Hainaut M."/>
            <person name="Haridas S."/>
            <person name="Labutti K."/>
            <person name="Lindquist E."/>
            <person name="Lipzen A."/>
            <person name="Khouja H.-R."/>
            <person name="Murat C."/>
            <person name="Ohm R."/>
            <person name="Olson A."/>
            <person name="Spatafora J."/>
            <person name="Veneault-Fourrey C."/>
            <person name="Henrissat B."/>
            <person name="Grigoriev I."/>
            <person name="Martin F."/>
            <person name="Perotto S."/>
        </authorList>
    </citation>
    <scope>NUCLEOTIDE SEQUENCE [LARGE SCALE GENOMIC DNA]</scope>
    <source>
        <strain evidence="2 3">E</strain>
    </source>
</reference>
<evidence type="ECO:0000256" key="1">
    <source>
        <dbReference type="SAM" id="MobiDB-lite"/>
    </source>
</evidence>
<accession>A0A2J6SXW8</accession>
<dbReference type="GeneID" id="36596753"/>
<feature type="compositionally biased region" description="Basic and acidic residues" evidence="1">
    <location>
        <begin position="333"/>
        <end position="344"/>
    </location>
</feature>
<sequence>MFSPTAIKDFVAIMNTKGSPLVPNFIFPLNNKSSSPNPRKEAFKFRDGIIIVSTPILSESNAYKCLQKACHAFCVEPPLPRDMSPIIQGTTAKESIEHAKEVEEVIKRTRREPDSARLVEWKSQHLSYFDCHRPSSSSKAEQPMLLVHPSPSDHENATTEHIEDKAVTDTTDWQDRLVPSAKMENARRKHVALLIERSIQARMEIGKGKAVDEGEMPIPAGPVLLRRDGQWRQMALPEGLPESNIRVVTWRRDDAWRRDVARELRLAQREAERKAAYVAGKSSQNGPTSSSHNAGSWQVVEKRNSQTSRRAGYENVRIWDDKGDPYSVLQKSGVEKGIKEDIGPADKSSQWRPTKILSRNDPMSQSEAVESKPQDLQREVREGIRNVEDTKGKGRQSF</sequence>
<dbReference type="RefSeq" id="XP_024732505.1">
    <property type="nucleotide sequence ID" value="XM_024888677.1"/>
</dbReference>